<protein>
    <submittedName>
        <fullName evidence="1">Uncharacterized protein</fullName>
    </submittedName>
</protein>
<evidence type="ECO:0000313" key="1">
    <source>
        <dbReference type="EMBL" id="CAI8025286.1"/>
    </source>
</evidence>
<dbReference type="AlphaFoldDB" id="A0AA35WQC0"/>
<gene>
    <name evidence="1" type="ORF">GBAR_LOCUS14625</name>
</gene>
<dbReference type="EMBL" id="CASHTH010002138">
    <property type="protein sequence ID" value="CAI8025286.1"/>
    <property type="molecule type" value="Genomic_DNA"/>
</dbReference>
<keyword evidence="2" id="KW-1185">Reference proteome</keyword>
<comment type="caution">
    <text evidence="1">The sequence shown here is derived from an EMBL/GenBank/DDBJ whole genome shotgun (WGS) entry which is preliminary data.</text>
</comment>
<proteinExistence type="predicted"/>
<name>A0AA35WQC0_GEOBA</name>
<feature type="non-terminal residue" evidence="1">
    <location>
        <position position="1"/>
    </location>
</feature>
<organism evidence="1 2">
    <name type="scientific">Geodia barretti</name>
    <name type="common">Barrett's horny sponge</name>
    <dbReference type="NCBI Taxonomy" id="519541"/>
    <lineage>
        <taxon>Eukaryota</taxon>
        <taxon>Metazoa</taxon>
        <taxon>Porifera</taxon>
        <taxon>Demospongiae</taxon>
        <taxon>Heteroscleromorpha</taxon>
        <taxon>Tetractinellida</taxon>
        <taxon>Astrophorina</taxon>
        <taxon>Geodiidae</taxon>
        <taxon>Geodia</taxon>
    </lineage>
</organism>
<dbReference type="Proteomes" id="UP001174909">
    <property type="component" value="Unassembled WGS sequence"/>
</dbReference>
<sequence>ILCGSKQFSPTNRPPGILWVRLSLVRCYPYLGPSRGHAPLSPHGATKGSSLVIVRAALTQPRSGQELPVFLVRIKLCRTGIAHDPQSFGQTQFCHSCRRPRG</sequence>
<evidence type="ECO:0000313" key="2">
    <source>
        <dbReference type="Proteomes" id="UP001174909"/>
    </source>
</evidence>
<reference evidence="1" key="1">
    <citation type="submission" date="2023-03" db="EMBL/GenBank/DDBJ databases">
        <authorList>
            <person name="Steffen K."/>
            <person name="Cardenas P."/>
        </authorList>
    </citation>
    <scope>NUCLEOTIDE SEQUENCE</scope>
</reference>
<accession>A0AA35WQC0</accession>